<dbReference type="GO" id="GO:0004602">
    <property type="term" value="F:glutathione peroxidase activity"/>
    <property type="evidence" value="ECO:0007669"/>
    <property type="project" value="TreeGrafter"/>
</dbReference>
<dbReference type="SUPFAM" id="SSF52047">
    <property type="entry name" value="RNI-like"/>
    <property type="match status" value="1"/>
</dbReference>
<evidence type="ECO:0000313" key="6">
    <source>
        <dbReference type="EMBL" id="KAF4685384.1"/>
    </source>
</evidence>
<feature type="transmembrane region" description="Helical" evidence="5">
    <location>
        <begin position="344"/>
        <end position="364"/>
    </location>
</feature>
<feature type="transmembrane region" description="Helical" evidence="5">
    <location>
        <begin position="533"/>
        <end position="558"/>
    </location>
</feature>
<feature type="transmembrane region" description="Helical" evidence="5">
    <location>
        <begin position="160"/>
        <end position="187"/>
    </location>
</feature>
<feature type="transmembrane region" description="Helical" evidence="5">
    <location>
        <begin position="312"/>
        <end position="332"/>
    </location>
</feature>
<evidence type="ECO:0000256" key="5">
    <source>
        <dbReference type="SAM" id="Phobius"/>
    </source>
</evidence>
<dbReference type="GO" id="GO:0016020">
    <property type="term" value="C:membrane"/>
    <property type="evidence" value="ECO:0007669"/>
    <property type="project" value="UniProtKB-SubCell"/>
</dbReference>
<dbReference type="InterPro" id="IPR023352">
    <property type="entry name" value="MAPEG-like_dom_sf"/>
</dbReference>
<gene>
    <name evidence="6" type="ORF">FOZ60_006599</name>
</gene>
<dbReference type="Proteomes" id="UP000541610">
    <property type="component" value="Unassembled WGS sequence"/>
</dbReference>
<dbReference type="GO" id="GO:0006691">
    <property type="term" value="P:leukotriene metabolic process"/>
    <property type="evidence" value="ECO:0007669"/>
    <property type="project" value="UniProtKB-ARBA"/>
</dbReference>
<name>A0A7J6NNG0_PEROL</name>
<keyword evidence="2 5" id="KW-0812">Transmembrane</keyword>
<dbReference type="Pfam" id="PF01124">
    <property type="entry name" value="MAPEG"/>
    <property type="match status" value="2"/>
</dbReference>
<evidence type="ECO:0000256" key="2">
    <source>
        <dbReference type="ARBA" id="ARBA00022692"/>
    </source>
</evidence>
<dbReference type="SUPFAM" id="SSF161084">
    <property type="entry name" value="MAPEG domain-like"/>
    <property type="match status" value="2"/>
</dbReference>
<dbReference type="InterPro" id="IPR001129">
    <property type="entry name" value="Membr-assoc_MAPEG"/>
</dbReference>
<evidence type="ECO:0000256" key="4">
    <source>
        <dbReference type="ARBA" id="ARBA00023136"/>
    </source>
</evidence>
<comment type="subcellular location">
    <subcellularLocation>
        <location evidence="1">Membrane</location>
        <topology evidence="1">Multi-pass membrane protein</topology>
    </subcellularLocation>
</comment>
<evidence type="ECO:0000256" key="1">
    <source>
        <dbReference type="ARBA" id="ARBA00004141"/>
    </source>
</evidence>
<dbReference type="EMBL" id="JABANP010000265">
    <property type="protein sequence ID" value="KAF4685384.1"/>
    <property type="molecule type" value="Genomic_DNA"/>
</dbReference>
<protein>
    <submittedName>
        <fullName evidence="6">Uncharacterized protein</fullName>
    </submittedName>
</protein>
<dbReference type="GO" id="GO:0004364">
    <property type="term" value="F:glutathione transferase activity"/>
    <property type="evidence" value="ECO:0007669"/>
    <property type="project" value="TreeGrafter"/>
</dbReference>
<evidence type="ECO:0000313" key="7">
    <source>
        <dbReference type="Proteomes" id="UP000541610"/>
    </source>
</evidence>
<sequence>MWSGSSRVLSPSIEEGRLFLEKPEGFDTIGDTLKEVCSPIERLCEQQDEEQIRVLDLSNLDLTDAELSAILEALLEASVLPEDEVRVDLSCNGICDWGFQRLAILLSESMMQNVEVNIDQNRISNPGGILDAYMAAHREALVLPRCDRRTKTAPLVAHKYVYVIVYIVYVMITYGNVVISSMSILAATGHLNLDTFSAEFIKAFWAPTAVTVAWLIQYGMIDFICIGASRTYFKWGFPKGAEGAPEPLCRAMRVHMNQLENSNHMLFTMWLCALCGLPRFAGAFGALWVAVRCMYGFKYRMTKGNLKGILQFTVPSYVIVQTFYFMIAQRILKVAFNFDDFKSYIGAGAVVLTAYLLMLGTAMLQRKHCGVWEKSQKKEQSLNSTARSYQTYTPVFGFMSTDYLRGGRAYFRFAPLSRAVPFHTTSGRSHCGKLDLHFFMPSPISPRSMSILAANGRLNLDTFSTEFIKTFWAPSAVTIGWLIQYGMVDAICVGASRNYFKWGFPKGAEGAPDPLRRAMRVHMNQTENSNHMLFSMWLCALCGLPGFAATCGAVWVALRHMYGFT</sequence>
<dbReference type="AlphaFoldDB" id="A0A7J6NNG0"/>
<keyword evidence="3 5" id="KW-1133">Transmembrane helix</keyword>
<dbReference type="Gene3D" id="1.20.120.550">
    <property type="entry name" value="Membrane associated eicosanoid/glutathione metabolism-like domain"/>
    <property type="match status" value="2"/>
</dbReference>
<dbReference type="PANTHER" id="PTHR10250">
    <property type="entry name" value="MICROSOMAL GLUTATHIONE S-TRANSFERASE"/>
    <property type="match status" value="1"/>
</dbReference>
<proteinExistence type="predicted"/>
<accession>A0A7J6NNG0</accession>
<dbReference type="InterPro" id="IPR032675">
    <property type="entry name" value="LRR_dom_sf"/>
</dbReference>
<comment type="caution">
    <text evidence="6">The sequence shown here is derived from an EMBL/GenBank/DDBJ whole genome shotgun (WGS) entry which is preliminary data.</text>
</comment>
<dbReference type="InterPro" id="IPR050997">
    <property type="entry name" value="MAPEG"/>
</dbReference>
<reference evidence="6 7" key="1">
    <citation type="submission" date="2020-04" db="EMBL/GenBank/DDBJ databases">
        <title>Perkinsus olseni comparative genomics.</title>
        <authorList>
            <person name="Bogema D.R."/>
        </authorList>
    </citation>
    <scope>NUCLEOTIDE SEQUENCE [LARGE SCALE GENOMIC DNA]</scope>
    <source>
        <strain evidence="6">00978-12</strain>
    </source>
</reference>
<organism evidence="6 7">
    <name type="scientific">Perkinsus olseni</name>
    <name type="common">Perkinsus atlanticus</name>
    <dbReference type="NCBI Taxonomy" id="32597"/>
    <lineage>
        <taxon>Eukaryota</taxon>
        <taxon>Sar</taxon>
        <taxon>Alveolata</taxon>
        <taxon>Perkinsozoa</taxon>
        <taxon>Perkinsea</taxon>
        <taxon>Perkinsida</taxon>
        <taxon>Perkinsidae</taxon>
        <taxon>Perkinsus</taxon>
    </lineage>
</organism>
<dbReference type="Gene3D" id="3.80.10.10">
    <property type="entry name" value="Ribonuclease Inhibitor"/>
    <property type="match status" value="1"/>
</dbReference>
<keyword evidence="4 5" id="KW-0472">Membrane</keyword>
<dbReference type="PANTHER" id="PTHR10250:SF15">
    <property type="entry name" value="MICROSOMAL GLUTATHIONE S-TRANSFERASE-RELATED"/>
    <property type="match status" value="1"/>
</dbReference>
<evidence type="ECO:0000256" key="3">
    <source>
        <dbReference type="ARBA" id="ARBA00022989"/>
    </source>
</evidence>
<dbReference type="OrthoDB" id="406899at2759"/>
<feature type="transmembrane region" description="Helical" evidence="5">
    <location>
        <begin position="267"/>
        <end position="291"/>
    </location>
</feature>